<dbReference type="Pfam" id="PF20148">
    <property type="entry name" value="DUF6531"/>
    <property type="match status" value="1"/>
</dbReference>
<proteinExistence type="predicted"/>
<reference evidence="6 7" key="1">
    <citation type="submission" date="2018-02" db="EMBL/GenBank/DDBJ databases">
        <title>Draft genome sequencing of Pseudomonas frederiksbergensis 11-D3.</title>
        <authorList>
            <person name="Zheng B.-X."/>
        </authorList>
    </citation>
    <scope>NUCLEOTIDE SEQUENCE [LARGE SCALE GENOMIC DNA]</scope>
    <source>
        <strain evidence="6 7">11-D3</strain>
    </source>
</reference>
<dbReference type="InterPro" id="IPR045351">
    <property type="entry name" value="DUF6531"/>
</dbReference>
<dbReference type="Gene3D" id="3.90.210.10">
    <property type="entry name" value="Heat-Labile Enterotoxin, subunit A"/>
    <property type="match status" value="1"/>
</dbReference>
<organism evidence="6 7">
    <name type="scientific">Pseudomonas frederiksbergensis</name>
    <dbReference type="NCBI Taxonomy" id="104087"/>
    <lineage>
        <taxon>Bacteria</taxon>
        <taxon>Pseudomonadati</taxon>
        <taxon>Pseudomonadota</taxon>
        <taxon>Gammaproteobacteria</taxon>
        <taxon>Pseudomonadales</taxon>
        <taxon>Pseudomonadaceae</taxon>
        <taxon>Pseudomonas</taxon>
    </lineage>
</organism>
<dbReference type="NCBIfam" id="TIGR03696">
    <property type="entry name" value="Rhs_assc_core"/>
    <property type="match status" value="1"/>
</dbReference>
<dbReference type="Pfam" id="PF25023">
    <property type="entry name" value="TEN_YD-shell"/>
    <property type="match status" value="2"/>
</dbReference>
<dbReference type="Proteomes" id="UP000239687">
    <property type="component" value="Unassembled WGS sequence"/>
</dbReference>
<dbReference type="InterPro" id="IPR006530">
    <property type="entry name" value="YD"/>
</dbReference>
<comment type="caution">
    <text evidence="6">The sequence shown here is derived from an EMBL/GenBank/DDBJ whole genome shotgun (WGS) entry which is preliminary data.</text>
</comment>
<dbReference type="Pfam" id="PF05593">
    <property type="entry name" value="RHS_repeat"/>
    <property type="match status" value="3"/>
</dbReference>
<gene>
    <name evidence="6" type="ORF">C5612_00600</name>
</gene>
<dbReference type="InterPro" id="IPR056823">
    <property type="entry name" value="TEN-like_YD-shell"/>
</dbReference>
<dbReference type="InterPro" id="IPR022385">
    <property type="entry name" value="Rhs_assc_core"/>
</dbReference>
<dbReference type="PANTHER" id="PTHR32305">
    <property type="match status" value="1"/>
</dbReference>
<evidence type="ECO:0000256" key="2">
    <source>
        <dbReference type="SAM" id="MobiDB-lite"/>
    </source>
</evidence>
<dbReference type="InterPro" id="IPR050708">
    <property type="entry name" value="T6SS_VgrG/RHS"/>
</dbReference>
<feature type="domain" description="Pierisin-like" evidence="4">
    <location>
        <begin position="1498"/>
        <end position="1612"/>
    </location>
</feature>
<dbReference type="RefSeq" id="WP_105339634.1">
    <property type="nucleotide sequence ID" value="NZ_PUIN01000001.1"/>
</dbReference>
<dbReference type="EMBL" id="PUIN01000001">
    <property type="protein sequence ID" value="PQP06298.1"/>
    <property type="molecule type" value="Genomic_DNA"/>
</dbReference>
<name>A0A2S8HV36_9PSED</name>
<feature type="domain" description="Teneurin-like YD-shell" evidence="5">
    <location>
        <begin position="910"/>
        <end position="1053"/>
    </location>
</feature>
<keyword evidence="1" id="KW-0677">Repeat</keyword>
<evidence type="ECO:0000256" key="1">
    <source>
        <dbReference type="ARBA" id="ARBA00022737"/>
    </source>
</evidence>
<feature type="region of interest" description="Disordered" evidence="2">
    <location>
        <begin position="1462"/>
        <end position="1493"/>
    </location>
</feature>
<dbReference type="SUPFAM" id="SSF56399">
    <property type="entry name" value="ADP-ribosylation"/>
    <property type="match status" value="1"/>
</dbReference>
<evidence type="ECO:0000259" key="4">
    <source>
        <dbReference type="Pfam" id="PF22596"/>
    </source>
</evidence>
<evidence type="ECO:0000313" key="6">
    <source>
        <dbReference type="EMBL" id="PQP06298.1"/>
    </source>
</evidence>
<evidence type="ECO:0000313" key="7">
    <source>
        <dbReference type="Proteomes" id="UP000239687"/>
    </source>
</evidence>
<dbReference type="PANTHER" id="PTHR32305:SF15">
    <property type="entry name" value="PROTEIN RHSA-RELATED"/>
    <property type="match status" value="1"/>
</dbReference>
<accession>A0A2S8HV36</accession>
<dbReference type="SUPFAM" id="SSF63829">
    <property type="entry name" value="Calcium-dependent phosphotriesterase"/>
    <property type="match status" value="1"/>
</dbReference>
<protein>
    <submittedName>
        <fullName evidence="6">Type IV secretion protein Rhs</fullName>
    </submittedName>
</protein>
<feature type="domain" description="Teneurin-like YD-shell" evidence="5">
    <location>
        <begin position="1146"/>
        <end position="1433"/>
    </location>
</feature>
<dbReference type="NCBIfam" id="TIGR01643">
    <property type="entry name" value="YD_repeat_2x"/>
    <property type="match status" value="10"/>
</dbReference>
<dbReference type="InterPro" id="IPR054695">
    <property type="entry name" value="Pierisin-like_dom"/>
</dbReference>
<evidence type="ECO:0000259" key="5">
    <source>
        <dbReference type="Pfam" id="PF25023"/>
    </source>
</evidence>
<dbReference type="SUPFAM" id="SSF69304">
    <property type="entry name" value="Tricorn protease N-terminal domain"/>
    <property type="match status" value="1"/>
</dbReference>
<dbReference type="InterPro" id="IPR031325">
    <property type="entry name" value="RHS_repeat"/>
</dbReference>
<evidence type="ECO:0000259" key="3">
    <source>
        <dbReference type="Pfam" id="PF20148"/>
    </source>
</evidence>
<sequence length="1624" mass="183679">MFEPDKVLALNNAIGLLVVAAMNPEQPDIEALLGDFRLCLNDYEAWAEKFWTGGALNVEQVFKVGNEVRLSAPKESTAPVSSTLAMCPASGPLTLVHMFEAARFVPIGDTPVMLEPVISQRNGELTFGEPVHKTIGPSGILEIPECWRGQRHRITFFPDVSTEHVKALYASYQGVIGELEGWLRNEWKSEFQALWAEFSEAGFTRRYGLLQQADWRAFEHSLHGLWDDVKQVYALMADLQGNSEKLLEYLTQGELETLLNASADTIANVLLMLSDEPLMFIHLAAFSSWLRMLPPQYIAEVVAQIRTEILISFLLMCLTGPTGLKLGMSARVLDKIKSQRARQWLAAASLRLAELTANSNLTAHAGALKPLMVNARNAPLKPAPTVPLKISPGDAPVVRVDNPVAIARDKFTAMTRLGRHEPHDDVPNQAKNPNGDSATCVPSTCKNGCPVSMVTGEELLTLTDGALDGLLPFDFTRLYRTSAAEIDCGLGFGWSHSLAHRLEIDGDQVIWIDHENRRTPFPLPSAQRPTIHNSLSRAAIYLGNAPEELILAQAGDDTRFYHFHNGCLTAISDAYDNRLRITRDRQERIQRLDNGAGRSLLFCYERRHLVAVEYQSFHSGDVPGEAWRTEQTLVSYRYDARQRLIAATNAAGESERYDYDDHHVILQRQLAGGASFYWEWQRSGKAARCIRHWASFSQMDTRYVWDDQGSVTVQNIDGSEEVYVHDDRARLVRRVGLDGGEQLKAYDEQGRLVAEQDPLGAVTEYRYDDVGRLVALIPPEDEPTAYEYRHGFLHARYRGQAVWKYQRNAQGDVTEATDPNGQVTHYHYDPQGRLLSVRYPDTSRHVFVWNALGQLLEETLPDGGQRRFSYDALGRQITRQDEHGAVTQYQWDAVGRLIQTTLPTGATRGFSYNAYGKITAERDELGRVTRYEYADDLHLVSRRINPDGTQLQYRYDNAQLLLTEIENESGEKYRLDYTPNGLIRQETGFDGRRTAYAYDLNGHLLEKTEFGDDGSQLVTGYQRDSAGRLLVKTLPDRTQVAYRYDSLGRLTSVDDGHDHPLEFEYDQQDRLITEHQGWGTLRYGYDACGQLNRLRLPDGSKLDYHHAKGGALTAIDLNGARLTSHQFAFGREQQRQQGLLLSEYAYDEQGRLKAHAVGQHQYPLYRRDYAYSLNGNLDHIADTRHGQRSYQYDALNRLIRVRHSRDQPPESFAHDPAGNLLMQDRPGPATVKGNRLLMHGDCHFDYDAFGNLIRERRGTAQKLVTEYRYDCQHRLVGVTTPDGRCSTYRYDAFGRRIAKTVDGKTTEFFWQGDNLVAESSREHYRSYVYEPGSFRPLAMLDGKGPRKACPFYYQLDHLGTPQELTDYSGDIIWAARYTAYGRLTRLNRDTHQVLDQPLRFQGQYFDAETGLHYNRHRYYNPDVGRYLTPDPSKLTGGLNGYQYTRNPAGWVDPLGLSECPGGDGCKKPSFGDEDPAGKVGVDEGEPGTPNPKQENYYLYRGDDREPWEIFEAGFEPLGDSTDLYMHALDNRSPPSYFVSTSTSENEAKKFATGYWFSDGYVYVLKNIRGIDVNKELGMMSPHRREVEIAFPGGIKNHDIVGATPVYEDGSYKGYSIPNPYRKQP</sequence>
<dbReference type="Pfam" id="PF22596">
    <property type="entry name" value="Scabin-like"/>
    <property type="match status" value="1"/>
</dbReference>
<dbReference type="Gene3D" id="2.180.10.10">
    <property type="entry name" value="RHS repeat-associated core"/>
    <property type="match status" value="2"/>
</dbReference>
<feature type="domain" description="DUF6531" evidence="3">
    <location>
        <begin position="448"/>
        <end position="521"/>
    </location>
</feature>